<keyword evidence="1 4" id="KW-0489">Methyltransferase</keyword>
<evidence type="ECO:0000256" key="2">
    <source>
        <dbReference type="ARBA" id="ARBA00022679"/>
    </source>
</evidence>
<dbReference type="EMBL" id="JAATJM010000001">
    <property type="protein sequence ID" value="NJC40933.1"/>
    <property type="molecule type" value="Genomic_DNA"/>
</dbReference>
<dbReference type="Pfam" id="PF08241">
    <property type="entry name" value="Methyltransf_11"/>
    <property type="match status" value="1"/>
</dbReference>
<keyword evidence="5" id="KW-1185">Reference proteome</keyword>
<dbReference type="GO" id="GO:0008757">
    <property type="term" value="F:S-adenosylmethionine-dependent methyltransferase activity"/>
    <property type="evidence" value="ECO:0007669"/>
    <property type="project" value="InterPro"/>
</dbReference>
<evidence type="ECO:0000313" key="4">
    <source>
        <dbReference type="EMBL" id="NJC40933.1"/>
    </source>
</evidence>
<dbReference type="InterPro" id="IPR013216">
    <property type="entry name" value="Methyltransf_11"/>
</dbReference>
<evidence type="ECO:0000256" key="1">
    <source>
        <dbReference type="ARBA" id="ARBA00022603"/>
    </source>
</evidence>
<dbReference type="PANTHER" id="PTHR13090">
    <property type="entry name" value="ARGININE-HYDROXYLASE NDUFAF5, MITOCHONDRIAL"/>
    <property type="match status" value="1"/>
</dbReference>
<sequence length="295" mass="31304">MTASPGPPQIFDSRRRAAKLARGKKTFAAADFLHVRAAENAVNSLEVILRDFTDAVDLSARPGPFARLLADSAAAGRVGAVHTPGDDAARAAPGAGPLGLPDQSQDLIVSLMSLHWANDLPGALAQIRRALRPDGLFLGALLGAGTLKELRAVLTEAELEVRGGAQARVSPFADGFDGAALLQRAGFALPVSDVDRLTVRYPDLYALVRDLRAMGETNALAGAVRPMSRAMLARAAELYAERFADPDGRIRATFEIVHLAGWAPHEGQQKPLPRGSAKVRLADALGVREWTGEED</sequence>
<protein>
    <submittedName>
        <fullName evidence="4">SAM-dependent methyltransferase</fullName>
    </submittedName>
</protein>
<dbReference type="GO" id="GO:0032259">
    <property type="term" value="P:methylation"/>
    <property type="evidence" value="ECO:0007669"/>
    <property type="project" value="UniProtKB-KW"/>
</dbReference>
<dbReference type="RefSeq" id="WP_168045768.1">
    <property type="nucleotide sequence ID" value="NZ_JAATJM010000001.1"/>
</dbReference>
<accession>A0A7X5YJJ0</accession>
<dbReference type="AlphaFoldDB" id="A0A7X5YJJ0"/>
<dbReference type="Proteomes" id="UP000587415">
    <property type="component" value="Unassembled WGS sequence"/>
</dbReference>
<dbReference type="PANTHER" id="PTHR13090:SF1">
    <property type="entry name" value="ARGININE-HYDROXYLASE NDUFAF5, MITOCHONDRIAL"/>
    <property type="match status" value="1"/>
</dbReference>
<keyword evidence="2 4" id="KW-0808">Transferase</keyword>
<dbReference type="InterPro" id="IPR029063">
    <property type="entry name" value="SAM-dependent_MTases_sf"/>
</dbReference>
<dbReference type="Gene3D" id="3.40.50.150">
    <property type="entry name" value="Vaccinia Virus protein VP39"/>
    <property type="match status" value="1"/>
</dbReference>
<organism evidence="4 5">
    <name type="scientific">Brevundimonas alba</name>
    <dbReference type="NCBI Taxonomy" id="74314"/>
    <lineage>
        <taxon>Bacteria</taxon>
        <taxon>Pseudomonadati</taxon>
        <taxon>Pseudomonadota</taxon>
        <taxon>Alphaproteobacteria</taxon>
        <taxon>Caulobacterales</taxon>
        <taxon>Caulobacteraceae</taxon>
        <taxon>Brevundimonas</taxon>
    </lineage>
</organism>
<gene>
    <name evidence="4" type="ORF">GGQ87_001191</name>
</gene>
<name>A0A7X5YJJ0_9CAUL</name>
<evidence type="ECO:0000259" key="3">
    <source>
        <dbReference type="Pfam" id="PF08241"/>
    </source>
</evidence>
<dbReference type="SUPFAM" id="SSF53335">
    <property type="entry name" value="S-adenosyl-L-methionine-dependent methyltransferases"/>
    <property type="match status" value="1"/>
</dbReference>
<dbReference type="InterPro" id="IPR050602">
    <property type="entry name" value="Malonyl-ACP_OMT"/>
</dbReference>
<feature type="domain" description="Methyltransferase type 11" evidence="3">
    <location>
        <begin position="98"/>
        <end position="138"/>
    </location>
</feature>
<reference evidence="4 5" key="1">
    <citation type="submission" date="2020-03" db="EMBL/GenBank/DDBJ databases">
        <title>Genomic Encyclopedia of Type Strains, Phase IV (KMG-IV): sequencing the most valuable type-strain genomes for metagenomic binning, comparative biology and taxonomic classification.</title>
        <authorList>
            <person name="Goeker M."/>
        </authorList>
    </citation>
    <scope>NUCLEOTIDE SEQUENCE [LARGE SCALE GENOMIC DNA]</scope>
    <source>
        <strain evidence="4 5">DSM 4736</strain>
    </source>
</reference>
<evidence type="ECO:0000313" key="5">
    <source>
        <dbReference type="Proteomes" id="UP000587415"/>
    </source>
</evidence>
<proteinExistence type="predicted"/>
<comment type="caution">
    <text evidence="4">The sequence shown here is derived from an EMBL/GenBank/DDBJ whole genome shotgun (WGS) entry which is preliminary data.</text>
</comment>